<evidence type="ECO:0000313" key="3">
    <source>
        <dbReference type="Proteomes" id="UP001054252"/>
    </source>
</evidence>
<protein>
    <submittedName>
        <fullName evidence="2">Uncharacterized protein</fullName>
    </submittedName>
</protein>
<organism evidence="2 3">
    <name type="scientific">Rubroshorea leprosula</name>
    <dbReference type="NCBI Taxonomy" id="152421"/>
    <lineage>
        <taxon>Eukaryota</taxon>
        <taxon>Viridiplantae</taxon>
        <taxon>Streptophyta</taxon>
        <taxon>Embryophyta</taxon>
        <taxon>Tracheophyta</taxon>
        <taxon>Spermatophyta</taxon>
        <taxon>Magnoliopsida</taxon>
        <taxon>eudicotyledons</taxon>
        <taxon>Gunneridae</taxon>
        <taxon>Pentapetalae</taxon>
        <taxon>rosids</taxon>
        <taxon>malvids</taxon>
        <taxon>Malvales</taxon>
        <taxon>Dipterocarpaceae</taxon>
        <taxon>Rubroshorea</taxon>
    </lineage>
</organism>
<feature type="region of interest" description="Disordered" evidence="1">
    <location>
        <begin position="1"/>
        <end position="23"/>
    </location>
</feature>
<accession>A0AAV5J1H7</accession>
<evidence type="ECO:0000256" key="1">
    <source>
        <dbReference type="SAM" id="MobiDB-lite"/>
    </source>
</evidence>
<proteinExistence type="predicted"/>
<dbReference type="AlphaFoldDB" id="A0AAV5J1H7"/>
<keyword evidence="3" id="KW-1185">Reference proteome</keyword>
<dbReference type="Proteomes" id="UP001054252">
    <property type="component" value="Unassembled WGS sequence"/>
</dbReference>
<reference evidence="2 3" key="1">
    <citation type="journal article" date="2021" name="Commun. Biol.">
        <title>The genome of Shorea leprosula (Dipterocarpaceae) highlights the ecological relevance of drought in aseasonal tropical rainforests.</title>
        <authorList>
            <person name="Ng K.K.S."/>
            <person name="Kobayashi M.J."/>
            <person name="Fawcett J.A."/>
            <person name="Hatakeyama M."/>
            <person name="Paape T."/>
            <person name="Ng C.H."/>
            <person name="Ang C.C."/>
            <person name="Tnah L.H."/>
            <person name="Lee C.T."/>
            <person name="Nishiyama T."/>
            <person name="Sese J."/>
            <person name="O'Brien M.J."/>
            <person name="Copetti D."/>
            <person name="Mohd Noor M.I."/>
            <person name="Ong R.C."/>
            <person name="Putra M."/>
            <person name="Sireger I.Z."/>
            <person name="Indrioko S."/>
            <person name="Kosugi Y."/>
            <person name="Izuno A."/>
            <person name="Isagi Y."/>
            <person name="Lee S.L."/>
            <person name="Shimizu K.K."/>
        </authorList>
    </citation>
    <scope>NUCLEOTIDE SEQUENCE [LARGE SCALE GENOMIC DNA]</scope>
    <source>
        <strain evidence="2">214</strain>
    </source>
</reference>
<name>A0AAV5J1H7_9ROSI</name>
<evidence type="ECO:0000313" key="2">
    <source>
        <dbReference type="EMBL" id="GKV05921.1"/>
    </source>
</evidence>
<comment type="caution">
    <text evidence="2">The sequence shown here is derived from an EMBL/GenBank/DDBJ whole genome shotgun (WGS) entry which is preliminary data.</text>
</comment>
<dbReference type="EMBL" id="BPVZ01000024">
    <property type="protein sequence ID" value="GKV05921.1"/>
    <property type="molecule type" value="Genomic_DNA"/>
</dbReference>
<sequence length="102" mass="10974">MLFAGELEVTADEDKHPASGTGRLAIDGGDTMLTLLEGEIGEFGHDVLRALDLLTFEGQHRTFLVEICKAGTIRIEGAVVVLDEGLGQGVRIHPIPVLKLRL</sequence>
<gene>
    <name evidence="2" type="ORF">SLEP1_g17869</name>
</gene>